<evidence type="ECO:0000259" key="3">
    <source>
        <dbReference type="PROSITE" id="PS50943"/>
    </source>
</evidence>
<gene>
    <name evidence="4" type="ORF">ACFQGD_08520</name>
</gene>
<feature type="domain" description="HTH cro/C1-type" evidence="3">
    <location>
        <begin position="41"/>
        <end position="95"/>
    </location>
</feature>
<evidence type="ECO:0000313" key="4">
    <source>
        <dbReference type="EMBL" id="MFC6867191.1"/>
    </source>
</evidence>
<dbReference type="Gene3D" id="2.60.120.10">
    <property type="entry name" value="Jelly Rolls"/>
    <property type="match status" value="1"/>
</dbReference>
<dbReference type="RefSeq" id="WP_345394799.1">
    <property type="nucleotide sequence ID" value="NZ_BAABLA010000022.1"/>
</dbReference>
<feature type="region of interest" description="Disordered" evidence="2">
    <location>
        <begin position="1"/>
        <end position="35"/>
    </location>
</feature>
<dbReference type="InterPro" id="IPR011051">
    <property type="entry name" value="RmlC_Cupin_sf"/>
</dbReference>
<sequence length="248" mass="26559">MSDSTIAVNTDATPEPGPAPGAAAPGQSSVRSKNAQVGVRLRAARQAAKISLREMARRVDLSPSFVSQVELGRTAPSVGTLYAIVTELGLSLDDLMAEDGTSAGIGGAAEADWDIDIHATKSSTESQVVALPEVGTLPGLQRANQRPELHLNGVRWERLTPEDDPHVEFLRVTYPPGTESCPPDNLMNHGGKEYLHILTGRLEVQVAFARQVLSPGDSLNFDSSTPHRLSNPYNETCLAVWFVVGRQS</sequence>
<dbReference type="Gene3D" id="1.10.260.40">
    <property type="entry name" value="lambda repressor-like DNA-binding domains"/>
    <property type="match status" value="1"/>
</dbReference>
<protein>
    <submittedName>
        <fullName evidence="4">XRE family transcriptional regulator</fullName>
    </submittedName>
</protein>
<dbReference type="InterPro" id="IPR014710">
    <property type="entry name" value="RmlC-like_jellyroll"/>
</dbReference>
<dbReference type="CDD" id="cd02209">
    <property type="entry name" value="cupin_XRE_C"/>
    <property type="match status" value="1"/>
</dbReference>
<dbReference type="CDD" id="cd00093">
    <property type="entry name" value="HTH_XRE"/>
    <property type="match status" value="1"/>
</dbReference>
<dbReference type="Proteomes" id="UP001596337">
    <property type="component" value="Unassembled WGS sequence"/>
</dbReference>
<dbReference type="PANTHER" id="PTHR46797">
    <property type="entry name" value="HTH-TYPE TRANSCRIPTIONAL REGULATOR"/>
    <property type="match status" value="1"/>
</dbReference>
<proteinExistence type="predicted"/>
<dbReference type="EMBL" id="JBHSXX010000001">
    <property type="protein sequence ID" value="MFC6867191.1"/>
    <property type="molecule type" value="Genomic_DNA"/>
</dbReference>
<organism evidence="4 5">
    <name type="scientific">Haloechinothrix salitolerans</name>
    <dbReference type="NCBI Taxonomy" id="926830"/>
    <lineage>
        <taxon>Bacteria</taxon>
        <taxon>Bacillati</taxon>
        <taxon>Actinomycetota</taxon>
        <taxon>Actinomycetes</taxon>
        <taxon>Pseudonocardiales</taxon>
        <taxon>Pseudonocardiaceae</taxon>
        <taxon>Haloechinothrix</taxon>
    </lineage>
</organism>
<evidence type="ECO:0000256" key="1">
    <source>
        <dbReference type="ARBA" id="ARBA00023125"/>
    </source>
</evidence>
<dbReference type="InterPro" id="IPR001387">
    <property type="entry name" value="Cro/C1-type_HTH"/>
</dbReference>
<feature type="compositionally biased region" description="Polar residues" evidence="2">
    <location>
        <begin position="1"/>
        <end position="12"/>
    </location>
</feature>
<name>A0ABW2BVX4_9PSEU</name>
<comment type="caution">
    <text evidence="4">The sequence shown here is derived from an EMBL/GenBank/DDBJ whole genome shotgun (WGS) entry which is preliminary data.</text>
</comment>
<evidence type="ECO:0000256" key="2">
    <source>
        <dbReference type="SAM" id="MobiDB-lite"/>
    </source>
</evidence>
<dbReference type="Pfam" id="PF07883">
    <property type="entry name" value="Cupin_2"/>
    <property type="match status" value="1"/>
</dbReference>
<dbReference type="InterPro" id="IPR010982">
    <property type="entry name" value="Lambda_DNA-bd_dom_sf"/>
</dbReference>
<dbReference type="InterPro" id="IPR050807">
    <property type="entry name" value="TransReg_Diox_bact_type"/>
</dbReference>
<dbReference type="SMART" id="SM00530">
    <property type="entry name" value="HTH_XRE"/>
    <property type="match status" value="1"/>
</dbReference>
<dbReference type="InterPro" id="IPR013096">
    <property type="entry name" value="Cupin_2"/>
</dbReference>
<keyword evidence="1" id="KW-0238">DNA-binding</keyword>
<dbReference type="Pfam" id="PF01381">
    <property type="entry name" value="HTH_3"/>
    <property type="match status" value="1"/>
</dbReference>
<evidence type="ECO:0000313" key="5">
    <source>
        <dbReference type="Proteomes" id="UP001596337"/>
    </source>
</evidence>
<dbReference type="SUPFAM" id="SSF47413">
    <property type="entry name" value="lambda repressor-like DNA-binding domains"/>
    <property type="match status" value="1"/>
</dbReference>
<dbReference type="PROSITE" id="PS50943">
    <property type="entry name" value="HTH_CROC1"/>
    <property type="match status" value="1"/>
</dbReference>
<reference evidence="5" key="1">
    <citation type="journal article" date="2019" name="Int. J. Syst. Evol. Microbiol.">
        <title>The Global Catalogue of Microorganisms (GCM) 10K type strain sequencing project: providing services to taxonomists for standard genome sequencing and annotation.</title>
        <authorList>
            <consortium name="The Broad Institute Genomics Platform"/>
            <consortium name="The Broad Institute Genome Sequencing Center for Infectious Disease"/>
            <person name="Wu L."/>
            <person name="Ma J."/>
        </authorList>
    </citation>
    <scope>NUCLEOTIDE SEQUENCE [LARGE SCALE GENOMIC DNA]</scope>
    <source>
        <strain evidence="5">KCTC 32255</strain>
    </source>
</reference>
<dbReference type="SUPFAM" id="SSF51182">
    <property type="entry name" value="RmlC-like cupins"/>
    <property type="match status" value="1"/>
</dbReference>
<keyword evidence="5" id="KW-1185">Reference proteome</keyword>
<accession>A0ABW2BVX4</accession>
<dbReference type="PANTHER" id="PTHR46797:SF1">
    <property type="entry name" value="METHYLPHOSPHONATE SYNTHASE"/>
    <property type="match status" value="1"/>
</dbReference>